<evidence type="ECO:0000313" key="18">
    <source>
        <dbReference type="Proteomes" id="UP000008743"/>
    </source>
</evidence>
<dbReference type="InterPro" id="IPR013083">
    <property type="entry name" value="Znf_RING/FYVE/PHD"/>
</dbReference>
<dbReference type="EC" id="2.3.1.48" evidence="3 13"/>
<dbReference type="InterPro" id="IPR011011">
    <property type="entry name" value="Znf_FYVE_PHD"/>
</dbReference>
<dbReference type="InterPro" id="IPR019787">
    <property type="entry name" value="Znf_PHD-finger"/>
</dbReference>
<dbReference type="InterPro" id="IPR040706">
    <property type="entry name" value="Zf-MYST"/>
</dbReference>
<evidence type="ECO:0000256" key="5">
    <source>
        <dbReference type="ARBA" id="ARBA00022723"/>
    </source>
</evidence>
<dbReference type="Pfam" id="PF01853">
    <property type="entry name" value="MOZ_SAS"/>
    <property type="match status" value="1"/>
</dbReference>
<comment type="catalytic activity">
    <reaction evidence="13">
        <text>L-lysyl-[protein] + acetyl-CoA = N(6)-acetyl-L-lysyl-[protein] + CoA + H(+)</text>
        <dbReference type="Rhea" id="RHEA:45948"/>
        <dbReference type="Rhea" id="RHEA-COMP:9752"/>
        <dbReference type="Rhea" id="RHEA-COMP:10731"/>
        <dbReference type="ChEBI" id="CHEBI:15378"/>
        <dbReference type="ChEBI" id="CHEBI:29969"/>
        <dbReference type="ChEBI" id="CHEBI:57287"/>
        <dbReference type="ChEBI" id="CHEBI:57288"/>
        <dbReference type="ChEBI" id="CHEBI:61930"/>
        <dbReference type="EC" id="2.3.1.48"/>
    </reaction>
</comment>
<feature type="domain" description="MYST-type HAT" evidence="16">
    <location>
        <begin position="338"/>
        <end position="611"/>
    </location>
</feature>
<keyword evidence="9" id="KW-0007">Acetylation</keyword>
<dbReference type="Proteomes" id="UP000008743">
    <property type="component" value="Unassembled WGS sequence"/>
</dbReference>
<dbReference type="eggNOG" id="KOG1512">
    <property type="taxonomic scope" value="Eukaryota"/>
</dbReference>
<organism evidence="17 18">
    <name type="scientific">Capsaspora owczarzaki (strain ATCC 30864)</name>
    <dbReference type="NCBI Taxonomy" id="595528"/>
    <lineage>
        <taxon>Eukaryota</taxon>
        <taxon>Filasterea</taxon>
        <taxon>Capsaspora</taxon>
    </lineage>
</organism>
<dbReference type="GO" id="GO:0070775">
    <property type="term" value="C:H3 histone acetyltransferase complex"/>
    <property type="evidence" value="ECO:0007669"/>
    <property type="project" value="UniProtKB-ARBA"/>
</dbReference>
<dbReference type="GO" id="GO:0006357">
    <property type="term" value="P:regulation of transcription by RNA polymerase II"/>
    <property type="evidence" value="ECO:0007669"/>
    <property type="project" value="TreeGrafter"/>
</dbReference>
<comment type="similarity">
    <text evidence="2 13">Belongs to the MYST (SAS/MOZ) family.</text>
</comment>
<evidence type="ECO:0000256" key="6">
    <source>
        <dbReference type="ARBA" id="ARBA00022771"/>
    </source>
</evidence>
<comment type="subcellular location">
    <subcellularLocation>
        <location evidence="1 13">Nucleus</location>
    </subcellularLocation>
</comment>
<keyword evidence="4 17" id="KW-0808">Transferase</keyword>
<evidence type="ECO:0000256" key="12">
    <source>
        <dbReference type="PROSITE-ProRule" id="PRU00146"/>
    </source>
</evidence>
<accession>A0A0D2U8R6</accession>
<feature type="region of interest" description="Disordered" evidence="14">
    <location>
        <begin position="1"/>
        <end position="110"/>
    </location>
</feature>
<dbReference type="AlphaFoldDB" id="A0A0D2U8R6"/>
<keyword evidence="5" id="KW-0479">Metal-binding</keyword>
<dbReference type="SMART" id="SM00249">
    <property type="entry name" value="PHD"/>
    <property type="match status" value="2"/>
</dbReference>
<dbReference type="Pfam" id="PF17772">
    <property type="entry name" value="zf-MYST"/>
    <property type="match status" value="1"/>
</dbReference>
<dbReference type="PhylomeDB" id="A0A0D2U8R6"/>
<keyword evidence="6 12" id="KW-0863">Zinc-finger</keyword>
<dbReference type="InterPro" id="IPR016181">
    <property type="entry name" value="Acyl_CoA_acyltransferase"/>
</dbReference>
<dbReference type="Gene3D" id="1.10.10.10">
    <property type="entry name" value="Winged helix-like DNA-binding domain superfamily/Winged helix DNA-binding domain"/>
    <property type="match status" value="1"/>
</dbReference>
<feature type="compositionally biased region" description="Low complexity" evidence="14">
    <location>
        <begin position="63"/>
        <end position="73"/>
    </location>
</feature>
<keyword evidence="7" id="KW-0862">Zinc</keyword>
<dbReference type="PROSITE" id="PS51726">
    <property type="entry name" value="MYST_HAT"/>
    <property type="match status" value="1"/>
</dbReference>
<evidence type="ECO:0000256" key="10">
    <source>
        <dbReference type="ARBA" id="ARBA00023242"/>
    </source>
</evidence>
<dbReference type="InterPro" id="IPR036388">
    <property type="entry name" value="WH-like_DNA-bd_sf"/>
</dbReference>
<keyword evidence="8" id="KW-0156">Chromatin regulator</keyword>
<evidence type="ECO:0000256" key="7">
    <source>
        <dbReference type="ARBA" id="ARBA00022833"/>
    </source>
</evidence>
<dbReference type="PANTHER" id="PTHR10615:SF161">
    <property type="entry name" value="HISTONE ACETYLTRANSFERASE KAT7"/>
    <property type="match status" value="1"/>
</dbReference>
<feature type="compositionally biased region" description="Acidic residues" evidence="14">
    <location>
        <begin position="284"/>
        <end position="297"/>
    </location>
</feature>
<proteinExistence type="inferred from homology"/>
<keyword evidence="18" id="KW-1185">Reference proteome</keyword>
<dbReference type="Gene3D" id="3.30.40.10">
    <property type="entry name" value="Zinc/RING finger domain, C3HC4 (zinc finger)"/>
    <property type="match status" value="2"/>
</dbReference>
<feature type="compositionally biased region" description="Low complexity" evidence="14">
    <location>
        <begin position="37"/>
        <end position="46"/>
    </location>
</feature>
<dbReference type="SUPFAM" id="SSF55729">
    <property type="entry name" value="Acyl-CoA N-acyltransferases (Nat)"/>
    <property type="match status" value="1"/>
</dbReference>
<evidence type="ECO:0000259" key="16">
    <source>
        <dbReference type="PROSITE" id="PS51726"/>
    </source>
</evidence>
<dbReference type="EMBL" id="KE346362">
    <property type="protein sequence ID" value="KJE91466.1"/>
    <property type="molecule type" value="Genomic_DNA"/>
</dbReference>
<dbReference type="GO" id="GO:0040029">
    <property type="term" value="P:epigenetic regulation of gene expression"/>
    <property type="evidence" value="ECO:0007669"/>
    <property type="project" value="UniProtKB-ARBA"/>
</dbReference>
<gene>
    <name evidence="17" type="ORF">CAOG_002596</name>
</gene>
<dbReference type="Pfam" id="PF00628">
    <property type="entry name" value="PHD"/>
    <property type="match status" value="2"/>
</dbReference>
<dbReference type="GO" id="GO:0008270">
    <property type="term" value="F:zinc ion binding"/>
    <property type="evidence" value="ECO:0007669"/>
    <property type="project" value="UniProtKB-KW"/>
</dbReference>
<protein>
    <recommendedName>
        <fullName evidence="3 13">Histone acetyltransferase</fullName>
        <ecNumber evidence="3 13">2.3.1.48</ecNumber>
    </recommendedName>
</protein>
<evidence type="ECO:0000259" key="15">
    <source>
        <dbReference type="PROSITE" id="PS50016"/>
    </source>
</evidence>
<dbReference type="FunFam" id="3.30.60.60:FF:000001">
    <property type="entry name" value="Histone acetyltransferase"/>
    <property type="match status" value="1"/>
</dbReference>
<dbReference type="Gene3D" id="3.40.630.30">
    <property type="match status" value="1"/>
</dbReference>
<evidence type="ECO:0000256" key="14">
    <source>
        <dbReference type="SAM" id="MobiDB-lite"/>
    </source>
</evidence>
<evidence type="ECO:0000256" key="1">
    <source>
        <dbReference type="ARBA" id="ARBA00004123"/>
    </source>
</evidence>
<dbReference type="InterPro" id="IPR002717">
    <property type="entry name" value="HAT_MYST-type"/>
</dbReference>
<feature type="active site" description="Proton donor/acceptor" evidence="11">
    <location>
        <position position="514"/>
    </location>
</feature>
<evidence type="ECO:0000256" key="13">
    <source>
        <dbReference type="RuleBase" id="RU361211"/>
    </source>
</evidence>
<evidence type="ECO:0000256" key="11">
    <source>
        <dbReference type="PIRSR" id="PIRSR602717-51"/>
    </source>
</evidence>
<dbReference type="SUPFAM" id="SSF57903">
    <property type="entry name" value="FYVE/PHD zinc finger"/>
    <property type="match status" value="2"/>
</dbReference>
<dbReference type="STRING" id="595528.A0A0D2U8R6"/>
<dbReference type="GO" id="GO:0003712">
    <property type="term" value="F:transcription coregulator activity"/>
    <property type="evidence" value="ECO:0007669"/>
    <property type="project" value="TreeGrafter"/>
</dbReference>
<dbReference type="FunFam" id="3.40.630.30:FF:000001">
    <property type="entry name" value="Histone acetyltransferase"/>
    <property type="match status" value="1"/>
</dbReference>
<evidence type="ECO:0000256" key="4">
    <source>
        <dbReference type="ARBA" id="ARBA00022679"/>
    </source>
</evidence>
<dbReference type="Gene3D" id="3.30.60.60">
    <property type="entry name" value="N-acetyl transferase-like"/>
    <property type="match status" value="1"/>
</dbReference>
<name>A0A0D2U8R6_CAPO3</name>
<dbReference type="InParanoid" id="A0A0D2U8R6"/>
<reference evidence="18" key="1">
    <citation type="submission" date="2011-02" db="EMBL/GenBank/DDBJ databases">
        <title>The Genome Sequence of Capsaspora owczarzaki ATCC 30864.</title>
        <authorList>
            <person name="Russ C."/>
            <person name="Cuomo C."/>
            <person name="Burger G."/>
            <person name="Gray M.W."/>
            <person name="Holland P.W.H."/>
            <person name="King N."/>
            <person name="Lang F.B.F."/>
            <person name="Roger A.J."/>
            <person name="Ruiz-Trillo I."/>
            <person name="Young S.K."/>
            <person name="Zeng Q."/>
            <person name="Gargeya S."/>
            <person name="Alvarado L."/>
            <person name="Berlin A."/>
            <person name="Chapman S.B."/>
            <person name="Chen Z."/>
            <person name="Freedman E."/>
            <person name="Gellesch M."/>
            <person name="Goldberg J."/>
            <person name="Griggs A."/>
            <person name="Gujja S."/>
            <person name="Heilman E."/>
            <person name="Heiman D."/>
            <person name="Howarth C."/>
            <person name="Mehta T."/>
            <person name="Neiman D."/>
            <person name="Pearson M."/>
            <person name="Roberts A."/>
            <person name="Saif S."/>
            <person name="Shea T."/>
            <person name="Shenoy N."/>
            <person name="Sisk P."/>
            <person name="Stolte C."/>
            <person name="Sykes S."/>
            <person name="White J."/>
            <person name="Yandava C."/>
            <person name="Haas B."/>
            <person name="Nusbaum C."/>
            <person name="Birren B."/>
        </authorList>
    </citation>
    <scope>NUCLEOTIDE SEQUENCE</scope>
    <source>
        <strain evidence="18">ATCC 30864</strain>
    </source>
</reference>
<evidence type="ECO:0000313" key="17">
    <source>
        <dbReference type="EMBL" id="KJE91466.1"/>
    </source>
</evidence>
<evidence type="ECO:0000256" key="2">
    <source>
        <dbReference type="ARBA" id="ARBA00010107"/>
    </source>
</evidence>
<evidence type="ECO:0000256" key="3">
    <source>
        <dbReference type="ARBA" id="ARBA00013184"/>
    </source>
</evidence>
<dbReference type="OrthoDB" id="787137at2759"/>
<dbReference type="GO" id="GO:0005634">
    <property type="term" value="C:nucleus"/>
    <property type="evidence" value="ECO:0007669"/>
    <property type="project" value="UniProtKB-SubCell"/>
</dbReference>
<keyword evidence="10 13" id="KW-0539">Nucleus</keyword>
<dbReference type="PROSITE" id="PS50016">
    <property type="entry name" value="ZF_PHD_2"/>
    <property type="match status" value="2"/>
</dbReference>
<feature type="domain" description="PHD-type" evidence="15">
    <location>
        <begin position="145"/>
        <end position="200"/>
    </location>
</feature>
<dbReference type="InterPro" id="IPR001965">
    <property type="entry name" value="Znf_PHD"/>
</dbReference>
<dbReference type="GO" id="GO:0003682">
    <property type="term" value="F:chromatin binding"/>
    <property type="evidence" value="ECO:0007669"/>
    <property type="project" value="TreeGrafter"/>
</dbReference>
<dbReference type="eggNOG" id="KOG2747">
    <property type="taxonomic scope" value="Eukaryota"/>
</dbReference>
<dbReference type="InterPro" id="IPR050603">
    <property type="entry name" value="MYST_HAT"/>
</dbReference>
<evidence type="ECO:0000256" key="9">
    <source>
        <dbReference type="ARBA" id="ARBA00022990"/>
    </source>
</evidence>
<evidence type="ECO:0000256" key="8">
    <source>
        <dbReference type="ARBA" id="ARBA00022853"/>
    </source>
</evidence>
<sequence length="615" mass="68629">MTRSGRHESDDESVASTSDHESGDLTPARTSHRAAAKHAAAAVSAMSKRRAPPSSGWAGADVASSSSAPGTPSHSDRKPFVSGTPSRGTPSHHGRTRAISEASEDSDDSDLQLALALSASTQAPTPTPKKKGRPRKYAPVEVADDAVCALCQSATCAARDSLIMCSNCSDCAHPSCLNLTKAAAAKVKTYPWRCSNCKTCSVCDKAGHEKKMMFCITCDRGTHSFCAQPPMKDPSEVAWSCPECSPSTKPAATPKKRRAEAAESDGEDALAHSRKSKRARVVESEDEEDQQDSDREDDINQLLLDETFEPTSCDIALFKKAQEQAIAAASDESGASSSKESHLRSIEFGKYEIETWYSSPYPEEYTKLPKLFLCEFCLKYMKSSAILQRHMMKCEWRHPPGDEIYRSGDISVFEVDGKKNKIYCQNLCLLAKLFLDHKTLYYDVEPFLFYVMTEYDSSGCHLVGYFSKEKNSFLNYNVSCILSMPQYMRRGFGKMLIDFSYLLSREEGKIGSPEKPLSDLGLISYRSYWKTVIMDYLVQHTRADITIKELSQSTAINPYDIVSTLQYLNMIKYWKGKHVIVRRPDFMEEHVKNTPRIQQTRVNPLALRWTPLAQR</sequence>
<dbReference type="FunFam" id="1.10.10.10:FF:000022">
    <property type="entry name" value="Histone acetyltransferase"/>
    <property type="match status" value="1"/>
</dbReference>
<dbReference type="PANTHER" id="PTHR10615">
    <property type="entry name" value="HISTONE ACETYLTRANSFERASE"/>
    <property type="match status" value="1"/>
</dbReference>
<feature type="region of interest" description="Disordered" evidence="14">
    <location>
        <begin position="245"/>
        <end position="297"/>
    </location>
</feature>
<dbReference type="GO" id="GO:0004402">
    <property type="term" value="F:histone acetyltransferase activity"/>
    <property type="evidence" value="ECO:0007669"/>
    <property type="project" value="InterPro"/>
</dbReference>
<feature type="domain" description="PHD-type" evidence="15">
    <location>
        <begin position="197"/>
        <end position="247"/>
    </location>
</feature>